<gene>
    <name evidence="2" type="ORF">DIU77_004850</name>
</gene>
<dbReference type="Proteomes" id="UP000249324">
    <property type="component" value="Unassembled WGS sequence"/>
</dbReference>
<reference evidence="2 3" key="1">
    <citation type="journal article" date="2021" name="BMC Genomics">
        <title>Genome-resolved metagenome and metatranscriptome analyses of thermophilic composting reveal key bacterial players and their metabolic interactions.</title>
        <authorList>
            <person name="Braga L.P.P."/>
            <person name="Pereira R.V."/>
            <person name="Martins L.F."/>
            <person name="Moura L.M.S."/>
            <person name="Sanchez F.B."/>
            <person name="Patane J.S.L."/>
            <person name="da Silva A.M."/>
            <person name="Setubal J.C."/>
        </authorList>
    </citation>
    <scope>NUCLEOTIDE SEQUENCE [LARGE SCALE GENOMIC DNA]</scope>
    <source>
        <strain evidence="2">ZC4RG45</strain>
    </source>
</reference>
<sequence length="92" mass="10357">MHALDVVGNLLHVNAHATQCGHFFLLQPGAARRLRSFRGHHPRRQPAPGRQLGRPAVLRSHHGRQQVRRFDFGITRAFGVVDRTVDDGAPPW</sequence>
<feature type="region of interest" description="Disordered" evidence="1">
    <location>
        <begin position="38"/>
        <end position="62"/>
    </location>
</feature>
<name>A0ABD6FE97_9PSEU</name>
<comment type="caution">
    <text evidence="2">The sequence shown here is derived from an EMBL/GenBank/DDBJ whole genome shotgun (WGS) entry which is preliminary data.</text>
</comment>
<evidence type="ECO:0000313" key="2">
    <source>
        <dbReference type="EMBL" id="MFO7191550.1"/>
    </source>
</evidence>
<proteinExistence type="predicted"/>
<protein>
    <submittedName>
        <fullName evidence="2">Uncharacterized protein</fullName>
    </submittedName>
</protein>
<evidence type="ECO:0000313" key="3">
    <source>
        <dbReference type="Proteomes" id="UP000249324"/>
    </source>
</evidence>
<dbReference type="AlphaFoldDB" id="A0ABD6FE97"/>
<organism evidence="2 3">
    <name type="scientific">Thermocrispum agreste</name>
    <dbReference type="NCBI Taxonomy" id="37925"/>
    <lineage>
        <taxon>Bacteria</taxon>
        <taxon>Bacillati</taxon>
        <taxon>Actinomycetota</taxon>
        <taxon>Actinomycetes</taxon>
        <taxon>Pseudonocardiales</taxon>
        <taxon>Pseudonocardiaceae</taxon>
        <taxon>Thermocrispum</taxon>
    </lineage>
</organism>
<accession>A0ABD6FE97</accession>
<evidence type="ECO:0000256" key="1">
    <source>
        <dbReference type="SAM" id="MobiDB-lite"/>
    </source>
</evidence>
<dbReference type="EMBL" id="QGUI02000036">
    <property type="protein sequence ID" value="MFO7191550.1"/>
    <property type="molecule type" value="Genomic_DNA"/>
</dbReference>